<dbReference type="RefSeq" id="WP_216520961.1">
    <property type="nucleotide sequence ID" value="NZ_JAHLPM010000013.1"/>
</dbReference>
<keyword evidence="3" id="KW-1185">Reference proteome</keyword>
<proteinExistence type="predicted"/>
<dbReference type="PANTHER" id="PTHR42806">
    <property type="entry name" value="GLYCINE CLEAVAGE SYSTEM P-PROTEIN"/>
    <property type="match status" value="1"/>
</dbReference>
<dbReference type="Proteomes" id="UP000749471">
    <property type="component" value="Unassembled WGS sequence"/>
</dbReference>
<dbReference type="Pfam" id="PF02347">
    <property type="entry name" value="GDC-P"/>
    <property type="match status" value="1"/>
</dbReference>
<evidence type="ECO:0000259" key="1">
    <source>
        <dbReference type="Pfam" id="PF02347"/>
    </source>
</evidence>
<dbReference type="InterPro" id="IPR023010">
    <property type="entry name" value="GcvPA"/>
</dbReference>
<dbReference type="PANTHER" id="PTHR42806:SF1">
    <property type="entry name" value="GLYCINE DEHYDROGENASE (DECARBOXYLATING)"/>
    <property type="match status" value="1"/>
</dbReference>
<comment type="caution">
    <text evidence="2">The sequence shown here is derived from an EMBL/GenBank/DDBJ whole genome shotgun (WGS) entry which is preliminary data.</text>
</comment>
<reference evidence="2 3" key="1">
    <citation type="submission" date="2021-06" db="EMBL/GenBank/DDBJ databases">
        <authorList>
            <person name="Sun Q."/>
            <person name="Li D."/>
        </authorList>
    </citation>
    <scope>NUCLEOTIDE SEQUENCE [LARGE SCALE GENOMIC DNA]</scope>
    <source>
        <strain evidence="2 3">MSJ-40</strain>
    </source>
</reference>
<accession>A0ABS6E8J3</accession>
<protein>
    <submittedName>
        <fullName evidence="2">Aminomethyl-transferring glycine dehydrogenase subunit GcvPA</fullName>
        <ecNumber evidence="2">1.4.4.2</ecNumber>
    </submittedName>
</protein>
<dbReference type="EMBL" id="JAHLPM010000013">
    <property type="protein sequence ID" value="MBU5439252.1"/>
    <property type="molecule type" value="Genomic_DNA"/>
</dbReference>
<evidence type="ECO:0000313" key="3">
    <source>
        <dbReference type="Proteomes" id="UP000749471"/>
    </source>
</evidence>
<name>A0ABS6E8J3_9FIRM</name>
<sequence>MTIRGYKNHPYIPNSDEEIQKLMLKEIGLENLEDLHKEIPEELKLKSNMNLPKPYKSEYELKRGIDSILKKNKTCKEYINFLGAGCWQHYVPAVCDEINSRSEFLTAYAGEPYNDHGRFQTLFEYESLVAELVDMDVVNVPTFDWPQAAATSLRMASRITGRREVLVVGTIDKDKLMIMKNYCDPGVNITLVEYDKETGKMDLEDLKSRLSNEIAAVYFENPSFLGFIEDQGEMISKLAHDVGAISVVGVDPSSLGVLAPPSHYGADIICGDLQPLGIHMNYGGGQSGFISTRDEEKFVMEFPSRLFGVAPTIKEGEYGFGDIAYERTSFGNLREKGKEYVGTQTALWGITAGVYLSLMGPHGMYELGQNIMQKSLYAIGELNKINGIKGSRFSSIGFKEFVVDFNGTGKTVAEINKELLEKGVFGGKDLSKDFPELGQCSLYCVTEIHLKEDIDKLVMDIKEIVER</sequence>
<dbReference type="GO" id="GO:0004375">
    <property type="term" value="F:glycine dehydrogenase (decarboxylating) activity"/>
    <property type="evidence" value="ECO:0007669"/>
    <property type="project" value="UniProtKB-EC"/>
</dbReference>
<keyword evidence="2" id="KW-0560">Oxidoreductase</keyword>
<feature type="domain" description="Glycine cleavage system P-protein N-terminal" evidence="1">
    <location>
        <begin position="11"/>
        <end position="458"/>
    </location>
</feature>
<gene>
    <name evidence="2" type="primary">gcvPA</name>
    <name evidence="2" type="ORF">KQI42_14610</name>
</gene>
<organism evidence="2 3">
    <name type="scientific">Tissierella simiarum</name>
    <dbReference type="NCBI Taxonomy" id="2841534"/>
    <lineage>
        <taxon>Bacteria</taxon>
        <taxon>Bacillati</taxon>
        <taxon>Bacillota</taxon>
        <taxon>Tissierellia</taxon>
        <taxon>Tissierellales</taxon>
        <taxon>Tissierellaceae</taxon>
        <taxon>Tissierella</taxon>
    </lineage>
</organism>
<dbReference type="InterPro" id="IPR049315">
    <property type="entry name" value="GDC-P_N"/>
</dbReference>
<dbReference type="NCBIfam" id="NF001696">
    <property type="entry name" value="PRK00451.1"/>
    <property type="match status" value="1"/>
</dbReference>
<evidence type="ECO:0000313" key="2">
    <source>
        <dbReference type="EMBL" id="MBU5439252.1"/>
    </source>
</evidence>
<dbReference type="EC" id="1.4.4.2" evidence="2"/>